<keyword evidence="1 6" id="KW-0413">Isomerase</keyword>
<evidence type="ECO:0000256" key="3">
    <source>
        <dbReference type="ARBA" id="ARBA00023268"/>
    </source>
</evidence>
<keyword evidence="2" id="KW-0456">Lyase</keyword>
<dbReference type="GO" id="GO:0070403">
    <property type="term" value="F:NAD+ binding"/>
    <property type="evidence" value="ECO:0007669"/>
    <property type="project" value="InterPro"/>
</dbReference>
<protein>
    <submittedName>
        <fullName evidence="6">Enoyl-CoA hydratase/isomerase</fullName>
    </submittedName>
</protein>
<reference evidence="6 7" key="1">
    <citation type="submission" date="2016-11" db="EMBL/GenBank/DDBJ databases">
        <authorList>
            <person name="Jaros S."/>
            <person name="Januszkiewicz K."/>
            <person name="Wedrychowicz H."/>
        </authorList>
    </citation>
    <scope>NUCLEOTIDE SEQUENCE [LARGE SCALE GENOMIC DNA]</scope>
    <source>
        <strain evidence="6 7">DSM 26892</strain>
    </source>
</reference>
<dbReference type="GO" id="GO:0003857">
    <property type="term" value="F:(3S)-3-hydroxyacyl-CoA dehydrogenase (NAD+) activity"/>
    <property type="evidence" value="ECO:0007669"/>
    <property type="project" value="UniProtKB-EC"/>
</dbReference>
<dbReference type="InterPro" id="IPR029045">
    <property type="entry name" value="ClpP/crotonase-like_dom_sf"/>
</dbReference>
<dbReference type="STRING" id="313368.SAMN04488012_108152"/>
<dbReference type="GO" id="GO:0016853">
    <property type="term" value="F:isomerase activity"/>
    <property type="evidence" value="ECO:0007669"/>
    <property type="project" value="UniProtKB-KW"/>
</dbReference>
<dbReference type="Gene3D" id="1.10.1040.50">
    <property type="match status" value="1"/>
</dbReference>
<evidence type="ECO:0000256" key="2">
    <source>
        <dbReference type="ARBA" id="ARBA00023239"/>
    </source>
</evidence>
<dbReference type="SUPFAM" id="SSF52096">
    <property type="entry name" value="ClpP/crotonase"/>
    <property type="match status" value="1"/>
</dbReference>
<dbReference type="GO" id="GO:0006635">
    <property type="term" value="P:fatty acid beta-oxidation"/>
    <property type="evidence" value="ECO:0007669"/>
    <property type="project" value="TreeGrafter"/>
</dbReference>
<name>A0A1M6IXY7_9RHOB</name>
<dbReference type="InterPro" id="IPR006176">
    <property type="entry name" value="3-OHacyl-CoA_DH_NAD-bd"/>
</dbReference>
<evidence type="ECO:0000313" key="6">
    <source>
        <dbReference type="EMBL" id="SHJ39305.1"/>
    </source>
</evidence>
<proteinExistence type="predicted"/>
<organism evidence="6 7">
    <name type="scientific">Palleronia salina</name>
    <dbReference type="NCBI Taxonomy" id="313368"/>
    <lineage>
        <taxon>Bacteria</taxon>
        <taxon>Pseudomonadati</taxon>
        <taxon>Pseudomonadota</taxon>
        <taxon>Alphaproteobacteria</taxon>
        <taxon>Rhodobacterales</taxon>
        <taxon>Roseobacteraceae</taxon>
        <taxon>Palleronia</taxon>
    </lineage>
</organism>
<dbReference type="AlphaFoldDB" id="A0A1M6IXY7"/>
<evidence type="ECO:0000313" key="7">
    <source>
        <dbReference type="Proteomes" id="UP000184040"/>
    </source>
</evidence>
<evidence type="ECO:0000256" key="4">
    <source>
        <dbReference type="ARBA" id="ARBA00049556"/>
    </source>
</evidence>
<dbReference type="SUPFAM" id="SSF51735">
    <property type="entry name" value="NAD(P)-binding Rossmann-fold domains"/>
    <property type="match status" value="1"/>
</dbReference>
<dbReference type="InterPro" id="IPR036291">
    <property type="entry name" value="NAD(P)-bd_dom_sf"/>
</dbReference>
<evidence type="ECO:0000259" key="5">
    <source>
        <dbReference type="Pfam" id="PF02737"/>
    </source>
</evidence>
<dbReference type="SUPFAM" id="SSF48179">
    <property type="entry name" value="6-phosphogluconate dehydrogenase C-terminal domain-like"/>
    <property type="match status" value="1"/>
</dbReference>
<dbReference type="Pfam" id="PF00378">
    <property type="entry name" value="ECH_1"/>
    <property type="match status" value="1"/>
</dbReference>
<dbReference type="CDD" id="cd06558">
    <property type="entry name" value="crotonase-like"/>
    <property type="match status" value="1"/>
</dbReference>
<dbReference type="EMBL" id="FQZA01000008">
    <property type="protein sequence ID" value="SHJ39305.1"/>
    <property type="molecule type" value="Genomic_DNA"/>
</dbReference>
<dbReference type="PANTHER" id="PTHR23309:SF49">
    <property type="entry name" value="PEROXISOMAL BIFUNCTIONAL ENZYME"/>
    <property type="match status" value="1"/>
</dbReference>
<keyword evidence="7" id="KW-1185">Reference proteome</keyword>
<dbReference type="Gene3D" id="3.40.50.720">
    <property type="entry name" value="NAD(P)-binding Rossmann-like Domain"/>
    <property type="match status" value="1"/>
</dbReference>
<gene>
    <name evidence="6" type="ORF">SAMN04488012_108152</name>
</gene>
<dbReference type="GO" id="GO:0016829">
    <property type="term" value="F:lyase activity"/>
    <property type="evidence" value="ECO:0007669"/>
    <property type="project" value="UniProtKB-KW"/>
</dbReference>
<dbReference type="InterPro" id="IPR001753">
    <property type="entry name" value="Enoyl-CoA_hydra/iso"/>
</dbReference>
<sequence length="634" mass="64387">MSIRMDQDVAIITLPAWLDAPGLSALSLELDQALGDAAVRGVVLEAARPGVFCRGLPLDRLDDPAPCRLAERIRGADKPVIAALSGLASAQGAELALAAGLRVAHPGAVLRLNDVALGLPPAALATATLPALVGGRASLSMLLGGRAVPLGKAPAGLVDLVDPDPLSAAVALAREGTPPPERDGLSDPGALFDATAAARAGAGSDELALRIIDCVEATLTVPRSAAAEMAETARSEALDDGRARALIHLAQAEQEMDLTPPATRLPGRIAIVGGTNVAGVMAVAALRRGAQVDLVGLDDDGLARAAETVLGRIDTLAAEGRLSETGRDAMLARFAPGTEIEVLGEVDMVVEAATSAAELRADLAQAMAVLTRPGVPIVLGGSDTDPVSLVGTGRAADAVGLHLPRQSTALAEIAVARDTSDAARDATAALVRALARRPLVVRPTPGRVLARLEEAGLAACETLVVRGAGVPALEQALTDLGLSETPLARAAARGLARVQAERAARNRGTGGAIDILLRAGGDGLEDLDSVAAEMRSARGDTDAAMAPAAIRTAWIALVVAEAVEILAAGGVRRTGDLDVASLPALGLPRDSGGILHLADRTGLLRIATALRDMGETPHKLIDVLIRNGKGFASI</sequence>
<comment type="catalytic activity">
    <reaction evidence="4">
        <text>a (3S)-3-hydroxyacyl-CoA + NAD(+) = a 3-oxoacyl-CoA + NADH + H(+)</text>
        <dbReference type="Rhea" id="RHEA:22432"/>
        <dbReference type="ChEBI" id="CHEBI:15378"/>
        <dbReference type="ChEBI" id="CHEBI:57318"/>
        <dbReference type="ChEBI" id="CHEBI:57540"/>
        <dbReference type="ChEBI" id="CHEBI:57945"/>
        <dbReference type="ChEBI" id="CHEBI:90726"/>
        <dbReference type="EC" id="1.1.1.35"/>
    </reaction>
</comment>
<evidence type="ECO:0000256" key="1">
    <source>
        <dbReference type="ARBA" id="ARBA00023235"/>
    </source>
</evidence>
<feature type="domain" description="3-hydroxyacyl-CoA dehydrogenase NAD binding" evidence="5">
    <location>
        <begin position="269"/>
        <end position="442"/>
    </location>
</feature>
<dbReference type="Pfam" id="PF02737">
    <property type="entry name" value="3HCDH_N"/>
    <property type="match status" value="1"/>
</dbReference>
<keyword evidence="3" id="KW-0511">Multifunctional enzyme</keyword>
<dbReference type="InterPro" id="IPR008927">
    <property type="entry name" value="6-PGluconate_DH-like_C_sf"/>
</dbReference>
<dbReference type="Gene3D" id="3.90.226.10">
    <property type="entry name" value="2-enoyl-CoA Hydratase, Chain A, domain 1"/>
    <property type="match status" value="1"/>
</dbReference>
<dbReference type="RefSeq" id="WP_084140643.1">
    <property type="nucleotide sequence ID" value="NZ_FQZA01000008.1"/>
</dbReference>
<dbReference type="Proteomes" id="UP000184040">
    <property type="component" value="Unassembled WGS sequence"/>
</dbReference>
<dbReference type="PANTHER" id="PTHR23309">
    <property type="entry name" value="3-HYDROXYACYL-COA DEHYROGENASE"/>
    <property type="match status" value="1"/>
</dbReference>
<accession>A0A1M6IXY7</accession>